<evidence type="ECO:0000313" key="2">
    <source>
        <dbReference type="Proteomes" id="UP000198815"/>
    </source>
</evidence>
<dbReference type="AlphaFoldDB" id="A0A1H9TU09"/>
<name>A0A1H9TU09_9ACTN</name>
<organism evidence="1 2">
    <name type="scientific">Propionibacterium cyclohexanicum</name>
    <dbReference type="NCBI Taxonomy" id="64702"/>
    <lineage>
        <taxon>Bacteria</taxon>
        <taxon>Bacillati</taxon>
        <taxon>Actinomycetota</taxon>
        <taxon>Actinomycetes</taxon>
        <taxon>Propionibacteriales</taxon>
        <taxon>Propionibacteriaceae</taxon>
        <taxon>Propionibacterium</taxon>
    </lineage>
</organism>
<evidence type="ECO:0000313" key="1">
    <source>
        <dbReference type="EMBL" id="SES00524.1"/>
    </source>
</evidence>
<gene>
    <name evidence="1" type="ORF">SAMN05443377_12812</name>
</gene>
<reference evidence="1 2" key="1">
    <citation type="submission" date="2016-10" db="EMBL/GenBank/DDBJ databases">
        <authorList>
            <person name="de Groot N.N."/>
        </authorList>
    </citation>
    <scope>NUCLEOTIDE SEQUENCE [LARGE SCALE GENOMIC DNA]</scope>
    <source>
        <strain evidence="1 2">DSM 16859</strain>
    </source>
</reference>
<dbReference type="EMBL" id="FOGZ01000028">
    <property type="protein sequence ID" value="SES00524.1"/>
    <property type="molecule type" value="Genomic_DNA"/>
</dbReference>
<dbReference type="RefSeq" id="WP_091971073.1">
    <property type="nucleotide sequence ID" value="NZ_FOGZ01000028.1"/>
</dbReference>
<protein>
    <submittedName>
        <fullName evidence="1">Uncharacterized protein</fullName>
    </submittedName>
</protein>
<keyword evidence="2" id="KW-1185">Reference proteome</keyword>
<dbReference type="STRING" id="64702.SAMN05443377_12812"/>
<proteinExistence type="predicted"/>
<accession>A0A1H9TU09</accession>
<sequence>MPTAIPVALHGITQRSEYANGMLAECCLDEPNVVHTSCGDLVPHFSEPTVRSKDLTSMTFYPSGAIRTISLEKQTLVPTTLGPIRAELVTFHESGQLDSVFPLNGHIGFGWTEADEFGLATPRSFSFSFGEFRAKIINVRFYPSGEVKSLTLWPSETVTLRTPAGTFRARVGMRLHPNGALSSFEPAMPIAVRTPIGFVQAYDVDALSMAGDQNSVRFNEQGELVHVATSGDIIVKSASSTTHRISSRTRLALASDKPVKLPIELSFGADVVSIDNGEVCESFSTTDTQFMALPDIDTTSLGACDLGCDSCAVNCA</sequence>
<dbReference type="OrthoDB" id="594021at2"/>
<dbReference type="Proteomes" id="UP000198815">
    <property type="component" value="Unassembled WGS sequence"/>
</dbReference>